<protein>
    <recommendedName>
        <fullName evidence="6">GvpL/GvpF family gas vesicle protein</fullName>
    </recommendedName>
</protein>
<evidence type="ECO:0000256" key="2">
    <source>
        <dbReference type="ARBA" id="ARBA00035108"/>
    </source>
</evidence>
<dbReference type="Pfam" id="PF06386">
    <property type="entry name" value="GvpL_GvpF"/>
    <property type="match status" value="1"/>
</dbReference>
<dbReference type="Proteomes" id="UP000279994">
    <property type="component" value="Unassembled WGS sequence"/>
</dbReference>
<keyword evidence="5" id="KW-1185">Reference proteome</keyword>
<name>A0A3N0GKG8_9ACTN</name>
<dbReference type="OrthoDB" id="4864106at2"/>
<dbReference type="RefSeq" id="WP_123224469.1">
    <property type="nucleotide sequence ID" value="NZ_RJSF01000044.1"/>
</dbReference>
<evidence type="ECO:0000256" key="1">
    <source>
        <dbReference type="ARBA" id="ARBA00022987"/>
    </source>
</evidence>
<dbReference type="EMBL" id="RJSF01000044">
    <property type="protein sequence ID" value="RNM12706.1"/>
    <property type="molecule type" value="Genomic_DNA"/>
</dbReference>
<reference evidence="4 5" key="1">
    <citation type="submission" date="2018-11" db="EMBL/GenBank/DDBJ databases">
        <authorList>
            <person name="Li F."/>
        </authorList>
    </citation>
    <scope>NUCLEOTIDE SEQUENCE [LARGE SCALE GENOMIC DNA]</scope>
    <source>
        <strain evidence="4 5">Gsoil 818</strain>
    </source>
</reference>
<evidence type="ECO:0000313" key="4">
    <source>
        <dbReference type="EMBL" id="RNM12706.1"/>
    </source>
</evidence>
<comment type="subcellular location">
    <subcellularLocation>
        <location evidence="2">Gas vesicle</location>
    </subcellularLocation>
</comment>
<comment type="caution">
    <text evidence="4">The sequence shown here is derived from an EMBL/GenBank/DDBJ whole genome shotgun (WGS) entry which is preliminary data.</text>
</comment>
<gene>
    <name evidence="4" type="ORF">EFL26_19110</name>
</gene>
<sequence length="248" mass="27033">MSAVLCHVYGVIASTARLPDGLTGRLARPVRRVEADGLAVLVSDVEEDARVRRADLLAHAHLLEAVAAETTVVPVRFGVIVPDDDTVRSEFLVNQRDHLLGLLQAFDGCVQVTVHATYDEEAALREVLRRDPDLAAFRASVDPADQAAQIRLGEAVGSALATLREDAEHTVVEWLRPYALAASINDVRGAYDVASVALLVRREDRARVDAAVGDLDRQVAGQMSLRYVGPQPPYAFLDHVELQEESWA</sequence>
<proteinExistence type="inferred from homology"/>
<dbReference type="GO" id="GO:0031411">
    <property type="term" value="C:gas vesicle"/>
    <property type="evidence" value="ECO:0007669"/>
    <property type="project" value="UniProtKB-SubCell"/>
</dbReference>
<dbReference type="InterPro" id="IPR009430">
    <property type="entry name" value="GvpL/GvpF"/>
</dbReference>
<organism evidence="4 5">
    <name type="scientific">Nocardioides pocheonensis</name>
    <dbReference type="NCBI Taxonomy" id="661485"/>
    <lineage>
        <taxon>Bacteria</taxon>
        <taxon>Bacillati</taxon>
        <taxon>Actinomycetota</taxon>
        <taxon>Actinomycetes</taxon>
        <taxon>Propionibacteriales</taxon>
        <taxon>Nocardioidaceae</taxon>
        <taxon>Nocardioides</taxon>
    </lineage>
</organism>
<dbReference type="PANTHER" id="PTHR36852">
    <property type="entry name" value="PROTEIN GVPL 2"/>
    <property type="match status" value="1"/>
</dbReference>
<dbReference type="GO" id="GO:0031412">
    <property type="term" value="P:gas vesicle organization"/>
    <property type="evidence" value="ECO:0007669"/>
    <property type="project" value="InterPro"/>
</dbReference>
<evidence type="ECO:0000256" key="3">
    <source>
        <dbReference type="ARBA" id="ARBA00035643"/>
    </source>
</evidence>
<evidence type="ECO:0000313" key="5">
    <source>
        <dbReference type="Proteomes" id="UP000279994"/>
    </source>
</evidence>
<dbReference type="AlphaFoldDB" id="A0A3N0GKG8"/>
<dbReference type="PANTHER" id="PTHR36852:SF1">
    <property type="entry name" value="PROTEIN GVPL 2"/>
    <property type="match status" value="1"/>
</dbReference>
<keyword evidence="1" id="KW-0304">Gas vesicle</keyword>
<comment type="similarity">
    <text evidence="3">Belongs to the gas vesicle GvpF/GvpL family.</text>
</comment>
<evidence type="ECO:0008006" key="6">
    <source>
        <dbReference type="Google" id="ProtNLM"/>
    </source>
</evidence>
<accession>A0A3N0GKG8</accession>